<dbReference type="GO" id="GO:0006228">
    <property type="term" value="P:UTP biosynthetic process"/>
    <property type="evidence" value="ECO:0007669"/>
    <property type="project" value="InterPro"/>
</dbReference>
<evidence type="ECO:0000259" key="8">
    <source>
        <dbReference type="SMART" id="SM00562"/>
    </source>
</evidence>
<keyword evidence="2" id="KW-0808">Transferase</keyword>
<dbReference type="GO" id="GO:0005524">
    <property type="term" value="F:ATP binding"/>
    <property type="evidence" value="ECO:0007669"/>
    <property type="project" value="UniProtKB-KW"/>
</dbReference>
<dbReference type="InterPro" id="IPR034907">
    <property type="entry name" value="NDK-like_dom"/>
</dbReference>
<name>A0A9P0MQ69_NEZVI</name>
<gene>
    <name evidence="9" type="ORF">NEZAVI_LOCUS8491</name>
</gene>
<keyword evidence="4" id="KW-0418">Kinase</keyword>
<feature type="binding site" evidence="6">
    <location>
        <position position="94"/>
    </location>
    <ligand>
        <name>ATP</name>
        <dbReference type="ChEBI" id="CHEBI:30616"/>
    </ligand>
</feature>
<dbReference type="EMBL" id="OV725080">
    <property type="protein sequence ID" value="CAH1398936.1"/>
    <property type="molecule type" value="Genomic_DNA"/>
</dbReference>
<dbReference type="Proteomes" id="UP001152798">
    <property type="component" value="Chromosome 4"/>
</dbReference>
<dbReference type="PANTHER" id="PTHR46161">
    <property type="entry name" value="NUCLEOSIDE DIPHOSPHATE KINASE"/>
    <property type="match status" value="1"/>
</dbReference>
<sequence length="141" mass="16253">MKYFPPFTLELTLALIKPHAAKVPYVVKAIERKIIKNKFYIVKRSHCVMHLDHASRMYEEHKGKSFYKRLVEMMTSGPIEAFILAREDGIRTWRGLMGPTRALDAQYTQPTSLRGLYGLSNTRNATHGSGRPSYFIYNDSI</sequence>
<evidence type="ECO:0000313" key="9">
    <source>
        <dbReference type="EMBL" id="CAH1398936.1"/>
    </source>
</evidence>
<dbReference type="PANTHER" id="PTHR46161:SF3">
    <property type="entry name" value="NUCLEOSIDE DIPHOSPHATE KINASE DDB_G0292928-RELATED"/>
    <property type="match status" value="1"/>
</dbReference>
<dbReference type="SUPFAM" id="SSF54919">
    <property type="entry name" value="Nucleoside diphosphate kinase, NDK"/>
    <property type="match status" value="1"/>
</dbReference>
<dbReference type="AlphaFoldDB" id="A0A9P0MQ69"/>
<keyword evidence="10" id="KW-1185">Reference proteome</keyword>
<feature type="active site" description="Pros-phosphohistidine intermediate" evidence="6">
    <location>
        <position position="127"/>
    </location>
</feature>
<proteinExistence type="inferred from homology"/>
<dbReference type="GO" id="GO:0006183">
    <property type="term" value="P:GTP biosynthetic process"/>
    <property type="evidence" value="ECO:0007669"/>
    <property type="project" value="InterPro"/>
</dbReference>
<dbReference type="InterPro" id="IPR001564">
    <property type="entry name" value="Nucleoside_diP_kinase"/>
</dbReference>
<dbReference type="Pfam" id="PF00334">
    <property type="entry name" value="NDK"/>
    <property type="match status" value="1"/>
</dbReference>
<evidence type="ECO:0000256" key="3">
    <source>
        <dbReference type="ARBA" id="ARBA00022741"/>
    </source>
</evidence>
<reference evidence="9" key="1">
    <citation type="submission" date="2022-01" db="EMBL/GenBank/DDBJ databases">
        <authorList>
            <person name="King R."/>
        </authorList>
    </citation>
    <scope>NUCLEOTIDE SEQUENCE</scope>
</reference>
<evidence type="ECO:0000256" key="4">
    <source>
        <dbReference type="ARBA" id="ARBA00022777"/>
    </source>
</evidence>
<evidence type="ECO:0000256" key="5">
    <source>
        <dbReference type="ARBA" id="ARBA00022840"/>
    </source>
</evidence>
<evidence type="ECO:0000313" key="10">
    <source>
        <dbReference type="Proteomes" id="UP001152798"/>
    </source>
</evidence>
<protein>
    <recommendedName>
        <fullName evidence="8">Nucleoside diphosphate kinase-like domain-containing protein</fullName>
    </recommendedName>
</protein>
<dbReference type="GO" id="GO:0004550">
    <property type="term" value="F:nucleoside diphosphate kinase activity"/>
    <property type="evidence" value="ECO:0007669"/>
    <property type="project" value="InterPro"/>
</dbReference>
<feature type="binding site" evidence="6">
    <location>
        <position position="100"/>
    </location>
    <ligand>
        <name>ATP</name>
        <dbReference type="ChEBI" id="CHEBI:30616"/>
    </ligand>
</feature>
<dbReference type="OrthoDB" id="25346at2759"/>
<feature type="binding site" evidence="6">
    <location>
        <position position="66"/>
    </location>
    <ligand>
        <name>ATP</name>
        <dbReference type="ChEBI" id="CHEBI:30616"/>
    </ligand>
</feature>
<keyword evidence="3" id="KW-0547">Nucleotide-binding</keyword>
<evidence type="ECO:0000256" key="6">
    <source>
        <dbReference type="PROSITE-ProRule" id="PRU00706"/>
    </source>
</evidence>
<dbReference type="Gene3D" id="3.30.70.141">
    <property type="entry name" value="Nucleoside diphosphate kinase-like domain"/>
    <property type="match status" value="1"/>
</dbReference>
<feature type="binding site" evidence="6">
    <location>
        <position position="114"/>
    </location>
    <ligand>
        <name>ATP</name>
        <dbReference type="ChEBI" id="CHEBI:30616"/>
    </ligand>
</feature>
<evidence type="ECO:0000256" key="1">
    <source>
        <dbReference type="ARBA" id="ARBA00008142"/>
    </source>
</evidence>
<dbReference type="SMART" id="SM00562">
    <property type="entry name" value="NDK"/>
    <property type="match status" value="1"/>
</dbReference>
<feature type="binding site" evidence="6">
    <location>
        <position position="17"/>
    </location>
    <ligand>
        <name>ATP</name>
        <dbReference type="ChEBI" id="CHEBI:30616"/>
    </ligand>
</feature>
<dbReference type="PROSITE" id="PS51374">
    <property type="entry name" value="NDPK_LIKE"/>
    <property type="match status" value="1"/>
</dbReference>
<dbReference type="PRINTS" id="PR01243">
    <property type="entry name" value="NUCDPKINASE"/>
</dbReference>
<feature type="binding site" evidence="6">
    <location>
        <position position="124"/>
    </location>
    <ligand>
        <name>ATP</name>
        <dbReference type="ChEBI" id="CHEBI:30616"/>
    </ligand>
</feature>
<accession>A0A9P0MQ69</accession>
<keyword evidence="5" id="KW-0067">ATP-binding</keyword>
<comment type="similarity">
    <text evidence="1 6 7">Belongs to the NDK family.</text>
</comment>
<evidence type="ECO:0000256" key="7">
    <source>
        <dbReference type="RuleBase" id="RU004011"/>
    </source>
</evidence>
<feature type="domain" description="Nucleoside diphosphate kinase-like" evidence="8">
    <location>
        <begin position="9"/>
        <end position="139"/>
    </location>
</feature>
<organism evidence="9 10">
    <name type="scientific">Nezara viridula</name>
    <name type="common">Southern green stink bug</name>
    <name type="synonym">Cimex viridulus</name>
    <dbReference type="NCBI Taxonomy" id="85310"/>
    <lineage>
        <taxon>Eukaryota</taxon>
        <taxon>Metazoa</taxon>
        <taxon>Ecdysozoa</taxon>
        <taxon>Arthropoda</taxon>
        <taxon>Hexapoda</taxon>
        <taxon>Insecta</taxon>
        <taxon>Pterygota</taxon>
        <taxon>Neoptera</taxon>
        <taxon>Paraneoptera</taxon>
        <taxon>Hemiptera</taxon>
        <taxon>Heteroptera</taxon>
        <taxon>Panheteroptera</taxon>
        <taxon>Pentatomomorpha</taxon>
        <taxon>Pentatomoidea</taxon>
        <taxon>Pentatomidae</taxon>
        <taxon>Pentatominae</taxon>
        <taxon>Nezara</taxon>
    </lineage>
</organism>
<dbReference type="InterPro" id="IPR036850">
    <property type="entry name" value="NDK-like_dom_sf"/>
</dbReference>
<evidence type="ECO:0000256" key="2">
    <source>
        <dbReference type="ARBA" id="ARBA00022679"/>
    </source>
</evidence>
<dbReference type="GO" id="GO:0006241">
    <property type="term" value="P:CTP biosynthetic process"/>
    <property type="evidence" value="ECO:0007669"/>
    <property type="project" value="InterPro"/>
</dbReference>